<dbReference type="GO" id="GO:0046872">
    <property type="term" value="F:metal ion binding"/>
    <property type="evidence" value="ECO:0007669"/>
    <property type="project" value="UniProtKB-KW"/>
</dbReference>
<dbReference type="EMBL" id="UYRT01002531">
    <property type="protein sequence ID" value="VDK31156.1"/>
    <property type="molecule type" value="Genomic_DNA"/>
</dbReference>
<name>A0A183CZJ5_9BILA</name>
<keyword evidence="6 14" id="KW-0479">Metal-binding</keyword>
<dbReference type="SUPFAM" id="SSF55003">
    <property type="entry name" value="PAP/Archaeal CCA-adding enzyme, C-terminal domain"/>
    <property type="match status" value="1"/>
</dbReference>
<dbReference type="InterPro" id="IPR007012">
    <property type="entry name" value="PolA_pol_cen_dom"/>
</dbReference>
<dbReference type="GO" id="GO:0005634">
    <property type="term" value="C:nucleus"/>
    <property type="evidence" value="ECO:0007669"/>
    <property type="project" value="UniProtKB-SubCell"/>
</dbReference>
<keyword evidence="9 14" id="KW-0460">Magnesium</keyword>
<feature type="domain" description="Poly(A) polymerase nucleotidyltransferase" evidence="18">
    <location>
        <begin position="1"/>
        <end position="79"/>
    </location>
</feature>
<feature type="binding site" evidence="13">
    <location>
        <position position="102"/>
    </location>
    <ligand>
        <name>ATP</name>
        <dbReference type="ChEBI" id="CHEBI:30616"/>
    </ligand>
</feature>
<dbReference type="Pfam" id="PF04926">
    <property type="entry name" value="PAP_RNA-bind"/>
    <property type="match status" value="2"/>
</dbReference>
<evidence type="ECO:0000313" key="21">
    <source>
        <dbReference type="WBParaSite" id="GPUH_0000189101-mRNA-1"/>
    </source>
</evidence>
<dbReference type="Proteomes" id="UP000271098">
    <property type="component" value="Unassembled WGS sequence"/>
</dbReference>
<evidence type="ECO:0000256" key="7">
    <source>
        <dbReference type="ARBA" id="ARBA00022741"/>
    </source>
</evidence>
<dbReference type="InterPro" id="IPR048840">
    <property type="entry name" value="PolA_pol_NTPase"/>
</dbReference>
<evidence type="ECO:0000256" key="10">
    <source>
        <dbReference type="ARBA" id="ARBA00023242"/>
    </source>
</evidence>
<dbReference type="PIRSF" id="PIRSF018425">
    <property type="entry name" value="PolyA_polymerase"/>
    <property type="match status" value="1"/>
</dbReference>
<reference evidence="19 20" key="2">
    <citation type="submission" date="2018-11" db="EMBL/GenBank/DDBJ databases">
        <authorList>
            <consortium name="Pathogen Informatics"/>
        </authorList>
    </citation>
    <scope>NUCLEOTIDE SEQUENCE [LARGE SCALE GENOMIC DNA]</scope>
</reference>
<comment type="cofactor">
    <cofactor evidence="14">
        <name>Mg(2+)</name>
        <dbReference type="ChEBI" id="CHEBI:18420"/>
    </cofactor>
    <text evidence="14">Binds 2 magnesium ions. Also active with manganese.</text>
</comment>
<keyword evidence="7 12" id="KW-0547">Nucleotide-binding</keyword>
<evidence type="ECO:0000256" key="11">
    <source>
        <dbReference type="ARBA" id="ARBA00048830"/>
    </source>
</evidence>
<feature type="domain" description="Poly(A) polymerase RNA-binding" evidence="16">
    <location>
        <begin position="310"/>
        <end position="374"/>
    </location>
</feature>
<evidence type="ECO:0000256" key="8">
    <source>
        <dbReference type="ARBA" id="ARBA00022840"/>
    </source>
</evidence>
<dbReference type="EC" id="2.7.7.19" evidence="12"/>
<feature type="binding site" evidence="14">
    <location>
        <position position="32"/>
    </location>
    <ligand>
        <name>Mg(2+)</name>
        <dbReference type="ChEBI" id="CHEBI:18420"/>
        <label>2</label>
        <note>catalytic</note>
    </ligand>
</feature>
<evidence type="ECO:0000256" key="9">
    <source>
        <dbReference type="ARBA" id="ARBA00022842"/>
    </source>
</evidence>
<protein>
    <recommendedName>
        <fullName evidence="12">Poly(A) polymerase</fullName>
        <ecNumber evidence="12">2.7.7.19</ecNumber>
    </recommendedName>
</protein>
<dbReference type="AlphaFoldDB" id="A0A183CZJ5"/>
<gene>
    <name evidence="19" type="ORF">GPUH_LOCUS1886</name>
</gene>
<comment type="catalytic activity">
    <reaction evidence="11 12">
        <text>RNA(n) + ATP = RNA(n)-3'-adenine ribonucleotide + diphosphate</text>
        <dbReference type="Rhea" id="RHEA:11332"/>
        <dbReference type="Rhea" id="RHEA-COMP:14527"/>
        <dbReference type="Rhea" id="RHEA-COMP:17347"/>
        <dbReference type="ChEBI" id="CHEBI:30616"/>
        <dbReference type="ChEBI" id="CHEBI:33019"/>
        <dbReference type="ChEBI" id="CHEBI:140395"/>
        <dbReference type="ChEBI" id="CHEBI:173115"/>
        <dbReference type="EC" id="2.7.7.19"/>
    </reaction>
</comment>
<evidence type="ECO:0000256" key="6">
    <source>
        <dbReference type="ARBA" id="ARBA00022723"/>
    </source>
</evidence>
<feature type="binding site" evidence="13">
    <location>
        <position position="32"/>
    </location>
    <ligand>
        <name>ATP</name>
        <dbReference type="ChEBI" id="CHEBI:30616"/>
    </ligand>
</feature>
<evidence type="ECO:0000256" key="2">
    <source>
        <dbReference type="ARBA" id="ARBA00004123"/>
    </source>
</evidence>
<feature type="transmembrane region" description="Helical" evidence="15">
    <location>
        <begin position="101"/>
        <end position="121"/>
    </location>
</feature>
<dbReference type="GO" id="GO:1990817">
    <property type="term" value="F:poly(A) RNA polymerase activity"/>
    <property type="evidence" value="ECO:0007669"/>
    <property type="project" value="UniProtKB-UniRule"/>
</dbReference>
<feature type="domain" description="Poly(A) polymerase central" evidence="17">
    <location>
        <begin position="84"/>
        <end position="235"/>
    </location>
</feature>
<comment type="subcellular location">
    <subcellularLocation>
        <location evidence="2 12">Nucleus</location>
    </subcellularLocation>
</comment>
<organism evidence="21">
    <name type="scientific">Gongylonema pulchrum</name>
    <dbReference type="NCBI Taxonomy" id="637853"/>
    <lineage>
        <taxon>Eukaryota</taxon>
        <taxon>Metazoa</taxon>
        <taxon>Ecdysozoa</taxon>
        <taxon>Nematoda</taxon>
        <taxon>Chromadorea</taxon>
        <taxon>Rhabditida</taxon>
        <taxon>Spirurina</taxon>
        <taxon>Spiruromorpha</taxon>
        <taxon>Spiruroidea</taxon>
        <taxon>Gongylonematidae</taxon>
        <taxon>Gongylonema</taxon>
    </lineage>
</organism>
<evidence type="ECO:0000259" key="16">
    <source>
        <dbReference type="Pfam" id="PF04926"/>
    </source>
</evidence>
<evidence type="ECO:0000256" key="5">
    <source>
        <dbReference type="ARBA" id="ARBA00022679"/>
    </source>
</evidence>
<dbReference type="InterPro" id="IPR014492">
    <property type="entry name" value="PolyA_polymerase"/>
</dbReference>
<evidence type="ECO:0000256" key="15">
    <source>
        <dbReference type="SAM" id="Phobius"/>
    </source>
</evidence>
<sequence>MLDEDPNTTELRQVQNAFVPLIKLKYRGIELDVLFASLASKQVPEDQQLKNDLILKNLDEKSVRSLNGCRVADEILNLVPNVKNFTCTLRAIKLWARNRGVYSNIVGFLGGISWAILVARICQLYPNAAPSRLVQKFFIVFSRWEWPLPVILKGIQSSRLVEMPSLQESVWNPRTRICDRYHLMPIITPAFPEQNSTFNVTKSARQIITDEINKALNIVMDIIGGKAEWSALFEKVNFFSRYKHFLALLSVAATEKDNLIWSGLVESKIRHLIANLERHPGIALCHIYPKYFMPRTNPLPVTAPIPVPICRVWFIGLKLNKQRTKNIDIEKEVQGFVDAVTLAAKKQRIYTEGMSVLPQYVRKSELKKWLKPEDLDSSVCKQSCLAETVNNEKENRGTKRRAEAYQLAGEAGVVKKRAKCTI</sequence>
<dbReference type="SUPFAM" id="SSF81631">
    <property type="entry name" value="PAP/OAS1 substrate-binding domain"/>
    <property type="match status" value="1"/>
</dbReference>
<feature type="domain" description="Poly(A) polymerase RNA-binding" evidence="16">
    <location>
        <begin position="237"/>
        <end position="292"/>
    </location>
</feature>
<comment type="cofactor">
    <cofactor evidence="1">
        <name>Mn(2+)</name>
        <dbReference type="ChEBI" id="CHEBI:29035"/>
    </cofactor>
</comment>
<comment type="similarity">
    <text evidence="3 12">Belongs to the poly(A) polymerase family.</text>
</comment>
<keyword evidence="15" id="KW-0812">Transmembrane</keyword>
<dbReference type="GO" id="GO:0003723">
    <property type="term" value="F:RNA binding"/>
    <property type="evidence" value="ECO:0007669"/>
    <property type="project" value="UniProtKB-UniRule"/>
</dbReference>
<keyword evidence="5 12" id="KW-0808">Transferase</keyword>
<keyword evidence="15" id="KW-1133">Transmembrane helix</keyword>
<keyword evidence="10 12" id="KW-0539">Nucleus</keyword>
<evidence type="ECO:0000256" key="1">
    <source>
        <dbReference type="ARBA" id="ARBA00001936"/>
    </source>
</evidence>
<dbReference type="Gene3D" id="1.10.1410.10">
    <property type="match status" value="1"/>
</dbReference>
<evidence type="ECO:0000256" key="12">
    <source>
        <dbReference type="PIRNR" id="PIRNR018425"/>
    </source>
</evidence>
<dbReference type="GO" id="GO:0006397">
    <property type="term" value="P:mRNA processing"/>
    <property type="evidence" value="ECO:0007669"/>
    <property type="project" value="UniProtKB-KW"/>
</dbReference>
<evidence type="ECO:0000259" key="18">
    <source>
        <dbReference type="Pfam" id="PF20750"/>
    </source>
</evidence>
<dbReference type="FunFam" id="1.10.1410.10:FF:000001">
    <property type="entry name" value="Putative poly(A) polymerase gamma"/>
    <property type="match status" value="1"/>
</dbReference>
<feature type="binding site" evidence="13">
    <location>
        <position position="93"/>
    </location>
    <ligand>
        <name>ATP</name>
        <dbReference type="ChEBI" id="CHEBI:30616"/>
    </ligand>
</feature>
<keyword evidence="8 12" id="KW-0067">ATP-binding</keyword>
<evidence type="ECO:0000256" key="4">
    <source>
        <dbReference type="ARBA" id="ARBA00022664"/>
    </source>
</evidence>
<proteinExistence type="inferred from homology"/>
<dbReference type="InterPro" id="IPR043519">
    <property type="entry name" value="NT_sf"/>
</dbReference>
<evidence type="ECO:0000256" key="14">
    <source>
        <dbReference type="PIRSR" id="PIRSR018425-2"/>
    </source>
</evidence>
<dbReference type="PANTHER" id="PTHR10682">
    <property type="entry name" value="POLY A POLYMERASE"/>
    <property type="match status" value="1"/>
</dbReference>
<dbReference type="Gene3D" id="3.30.70.590">
    <property type="entry name" value="Poly(A) polymerase predicted RNA binding domain"/>
    <property type="match status" value="1"/>
</dbReference>
<comment type="function">
    <text evidence="12">Polymerase that creates the 3'-poly(A) tail of mRNA's.</text>
</comment>
<dbReference type="GO" id="GO:0005524">
    <property type="term" value="F:ATP binding"/>
    <property type="evidence" value="ECO:0007669"/>
    <property type="project" value="UniProtKB-UniRule"/>
</dbReference>
<evidence type="ECO:0000313" key="19">
    <source>
        <dbReference type="EMBL" id="VDK31156.1"/>
    </source>
</evidence>
<keyword evidence="20" id="KW-1185">Reference proteome</keyword>
<dbReference type="GO" id="GO:0031123">
    <property type="term" value="P:RNA 3'-end processing"/>
    <property type="evidence" value="ECO:0007669"/>
    <property type="project" value="InterPro"/>
</dbReference>
<dbReference type="WBParaSite" id="GPUH_0000189101-mRNA-1">
    <property type="protein sequence ID" value="GPUH_0000189101-mRNA-1"/>
    <property type="gene ID" value="GPUH_0000189101"/>
</dbReference>
<dbReference type="InterPro" id="IPR011068">
    <property type="entry name" value="NuclTrfase_I-like_C"/>
</dbReference>
<evidence type="ECO:0000256" key="3">
    <source>
        <dbReference type="ARBA" id="ARBA00010912"/>
    </source>
</evidence>
<evidence type="ECO:0000259" key="17">
    <source>
        <dbReference type="Pfam" id="PF04928"/>
    </source>
</evidence>
<dbReference type="SUPFAM" id="SSF81301">
    <property type="entry name" value="Nucleotidyltransferase"/>
    <property type="match status" value="1"/>
</dbReference>
<dbReference type="PANTHER" id="PTHR10682:SF10">
    <property type="entry name" value="POLYNUCLEOTIDE ADENYLYLTRANSFERASE"/>
    <property type="match status" value="1"/>
</dbReference>
<dbReference type="InterPro" id="IPR007010">
    <property type="entry name" value="PolA_pol_RNA-bd_dom"/>
</dbReference>
<keyword evidence="15" id="KW-0472">Membrane</keyword>
<dbReference type="Pfam" id="PF04928">
    <property type="entry name" value="PAP_central"/>
    <property type="match status" value="1"/>
</dbReference>
<accession>A0A183CZJ5</accession>
<dbReference type="Gene3D" id="3.30.460.10">
    <property type="entry name" value="Beta Polymerase, domain 2"/>
    <property type="match status" value="1"/>
</dbReference>
<reference evidence="21" key="1">
    <citation type="submission" date="2016-06" db="UniProtKB">
        <authorList>
            <consortium name="WormBaseParasite"/>
        </authorList>
    </citation>
    <scope>IDENTIFICATION</scope>
</reference>
<evidence type="ECO:0000313" key="20">
    <source>
        <dbReference type="Proteomes" id="UP000271098"/>
    </source>
</evidence>
<dbReference type="Pfam" id="PF20750">
    <property type="entry name" value="PAP_NTPase"/>
    <property type="match status" value="1"/>
</dbReference>
<dbReference type="OrthoDB" id="412748at2759"/>
<keyword evidence="4 12" id="KW-0507">mRNA processing</keyword>
<evidence type="ECO:0000256" key="13">
    <source>
        <dbReference type="PIRSR" id="PIRSR018425-1"/>
    </source>
</evidence>